<keyword evidence="3" id="KW-0805">Transcription regulation</keyword>
<dbReference type="InterPro" id="IPR047401">
    <property type="entry name" value="FH_FOXN1"/>
</dbReference>
<dbReference type="EMBL" id="JAUZQC010000007">
    <property type="protein sequence ID" value="KAK5868572.1"/>
    <property type="molecule type" value="Genomic_DNA"/>
</dbReference>
<feature type="DNA-binding region" description="Fork-head" evidence="7">
    <location>
        <begin position="283"/>
        <end position="379"/>
    </location>
</feature>
<dbReference type="GO" id="GO:0000981">
    <property type="term" value="F:DNA-binding transcription factor activity, RNA polymerase II-specific"/>
    <property type="evidence" value="ECO:0007669"/>
    <property type="project" value="TreeGrafter"/>
</dbReference>
<keyword evidence="5" id="KW-0804">Transcription</keyword>
<dbReference type="PROSITE" id="PS00658">
    <property type="entry name" value="FORK_HEAD_2"/>
    <property type="match status" value="1"/>
</dbReference>
<evidence type="ECO:0000256" key="2">
    <source>
        <dbReference type="ARBA" id="ARBA00022473"/>
    </source>
</evidence>
<dbReference type="PANTHER" id="PTHR46721:SF3">
    <property type="entry name" value="FORKHEAD BOX N1"/>
    <property type="match status" value="1"/>
</dbReference>
<sequence>MGELRNQGTAPALAATGSELHCILCLAKTSNHSVRQRKRDEQILVQNVPSPDIFHSSGKFLASTAEASPHTCEPCGTCCQQMAESQTTEGRNVCFPQRERNTFRSRTAVVNRRHSTDGTLEGHDDSDRFHPYHRQFSDGAVPAAGGLPQCLSSFSCLQEVCSTDPHSHSSSSEAPTSWDQHDDSVQSSYPELSTFPVEPSCFLSQSYPSYTSSIPLQQVSQIMSEDSAALFVSKAVDSAHDSANANVSRLYHNNDQFHISKYSLQSLSTQSHQERNTQSLFPKPIYSYSILIFLALKNSKTGSLPVSEIYSFMTEHFPYFKSAPDGWKNSVRHNLSLNKCFEKVENKNGNSSRKGCLWALNQAKVEKMQEELHKWRRKDPVTVRRSMAKPEDLDRLLGERPDKFRTLPPYTNPAVISRVAPLYGNTSSSCSPAQLLPSCLPSRRLQYLHVQPQQHCYPPNAHPSNSFSLYSPCGQQPAAGFLSVNGSLHSPMAGKLPPVYSGALQAEYSPRSMQDLLVEGDASYDIDTLNPSLTDLQLQGYLWEELQEDSQVPDPQVTTTTSNIQTSCLQATSPVGQVSELTAVARRKAEFEDGNTGRSFDAYLNGLHPAGYSGVESLAGYLTSCTASIS</sequence>
<protein>
    <recommendedName>
        <fullName evidence="9">Fork-head domain-containing protein</fullName>
    </recommendedName>
</protein>
<comment type="subcellular location">
    <subcellularLocation>
        <location evidence="1 7">Nucleus</location>
    </subcellularLocation>
</comment>
<gene>
    <name evidence="10" type="ORF">PBY51_009572</name>
</gene>
<dbReference type="AlphaFoldDB" id="A0AAN8AV26"/>
<evidence type="ECO:0000313" key="10">
    <source>
        <dbReference type="EMBL" id="KAK5868572.1"/>
    </source>
</evidence>
<keyword evidence="11" id="KW-1185">Reference proteome</keyword>
<dbReference type="SUPFAM" id="SSF46785">
    <property type="entry name" value="Winged helix' DNA-binding domain"/>
    <property type="match status" value="1"/>
</dbReference>
<proteinExistence type="predicted"/>
<dbReference type="InterPro" id="IPR036388">
    <property type="entry name" value="WH-like_DNA-bd_sf"/>
</dbReference>
<keyword evidence="4 7" id="KW-0238">DNA-binding</keyword>
<evidence type="ECO:0000313" key="11">
    <source>
        <dbReference type="Proteomes" id="UP001346869"/>
    </source>
</evidence>
<evidence type="ECO:0000256" key="6">
    <source>
        <dbReference type="ARBA" id="ARBA00023242"/>
    </source>
</evidence>
<dbReference type="PANTHER" id="PTHR46721">
    <property type="entry name" value="FORKHEAD BOX PROTEIN N1"/>
    <property type="match status" value="1"/>
</dbReference>
<keyword evidence="6 7" id="KW-0539">Nucleus</keyword>
<feature type="region of interest" description="Disordered" evidence="8">
    <location>
        <begin position="167"/>
        <end position="190"/>
    </location>
</feature>
<comment type="caution">
    <text evidence="10">The sequence shown here is derived from an EMBL/GenBank/DDBJ whole genome shotgun (WGS) entry which is preliminary data.</text>
</comment>
<dbReference type="PRINTS" id="PR00053">
    <property type="entry name" value="FORKHEAD"/>
</dbReference>
<feature type="domain" description="Fork-head" evidence="9">
    <location>
        <begin position="283"/>
        <end position="379"/>
    </location>
</feature>
<dbReference type="Gene3D" id="1.10.10.10">
    <property type="entry name" value="Winged helix-like DNA-binding domain superfamily/Winged helix DNA-binding domain"/>
    <property type="match status" value="1"/>
</dbReference>
<feature type="compositionally biased region" description="Basic and acidic residues" evidence="8">
    <location>
        <begin position="114"/>
        <end position="128"/>
    </location>
</feature>
<evidence type="ECO:0000256" key="1">
    <source>
        <dbReference type="ARBA" id="ARBA00004123"/>
    </source>
</evidence>
<evidence type="ECO:0000256" key="8">
    <source>
        <dbReference type="SAM" id="MobiDB-lite"/>
    </source>
</evidence>
<evidence type="ECO:0000256" key="4">
    <source>
        <dbReference type="ARBA" id="ARBA00023125"/>
    </source>
</evidence>
<dbReference type="InterPro" id="IPR036390">
    <property type="entry name" value="WH_DNA-bd_sf"/>
</dbReference>
<feature type="region of interest" description="Disordered" evidence="8">
    <location>
        <begin position="107"/>
        <end position="128"/>
    </location>
</feature>
<organism evidence="10 11">
    <name type="scientific">Eleginops maclovinus</name>
    <name type="common">Patagonian blennie</name>
    <name type="synonym">Eleginus maclovinus</name>
    <dbReference type="NCBI Taxonomy" id="56733"/>
    <lineage>
        <taxon>Eukaryota</taxon>
        <taxon>Metazoa</taxon>
        <taxon>Chordata</taxon>
        <taxon>Craniata</taxon>
        <taxon>Vertebrata</taxon>
        <taxon>Euteleostomi</taxon>
        <taxon>Actinopterygii</taxon>
        <taxon>Neopterygii</taxon>
        <taxon>Teleostei</taxon>
        <taxon>Neoteleostei</taxon>
        <taxon>Acanthomorphata</taxon>
        <taxon>Eupercaria</taxon>
        <taxon>Perciformes</taxon>
        <taxon>Notothenioidei</taxon>
        <taxon>Eleginopidae</taxon>
        <taxon>Eleginops</taxon>
    </lineage>
</organism>
<dbReference type="InterPro" id="IPR049624">
    <property type="entry name" value="FOXN1_4"/>
</dbReference>
<dbReference type="CDD" id="cd20056">
    <property type="entry name" value="FH_FOXN1"/>
    <property type="match status" value="1"/>
</dbReference>
<evidence type="ECO:0000259" key="9">
    <source>
        <dbReference type="PROSITE" id="PS50039"/>
    </source>
</evidence>
<keyword evidence="2" id="KW-0217">Developmental protein</keyword>
<evidence type="ECO:0000256" key="3">
    <source>
        <dbReference type="ARBA" id="ARBA00023015"/>
    </source>
</evidence>
<evidence type="ECO:0000256" key="5">
    <source>
        <dbReference type="ARBA" id="ARBA00023163"/>
    </source>
</evidence>
<dbReference type="GO" id="GO:0000976">
    <property type="term" value="F:transcription cis-regulatory region binding"/>
    <property type="evidence" value="ECO:0007669"/>
    <property type="project" value="TreeGrafter"/>
</dbReference>
<dbReference type="Proteomes" id="UP001346869">
    <property type="component" value="Unassembled WGS sequence"/>
</dbReference>
<accession>A0AAN8AV26</accession>
<dbReference type="FunFam" id="1.10.10.10:FF:000122">
    <property type="entry name" value="Forkhead box protein N1"/>
    <property type="match status" value="1"/>
</dbReference>
<dbReference type="InterPro" id="IPR030456">
    <property type="entry name" value="TF_fork_head_CS_2"/>
</dbReference>
<dbReference type="GO" id="GO:0005634">
    <property type="term" value="C:nucleus"/>
    <property type="evidence" value="ECO:0007669"/>
    <property type="project" value="UniProtKB-SubCell"/>
</dbReference>
<reference evidence="10 11" key="2">
    <citation type="journal article" date="2023" name="Mol. Biol. Evol.">
        <title>Genomics of Secondarily Temperate Adaptation in the Only Non-Antarctic Icefish.</title>
        <authorList>
            <person name="Rivera-Colon A.G."/>
            <person name="Rayamajhi N."/>
            <person name="Minhas B.F."/>
            <person name="Madrigal G."/>
            <person name="Bilyk K.T."/>
            <person name="Yoon V."/>
            <person name="Hune M."/>
            <person name="Gregory S."/>
            <person name="Cheng C.H.C."/>
            <person name="Catchen J.M."/>
        </authorList>
    </citation>
    <scope>NUCLEOTIDE SEQUENCE [LARGE SCALE GENOMIC DNA]</scope>
    <source>
        <strain evidence="10">JMC-PN-2008</strain>
    </source>
</reference>
<evidence type="ECO:0000256" key="7">
    <source>
        <dbReference type="PROSITE-ProRule" id="PRU00089"/>
    </source>
</evidence>
<dbReference type="SMART" id="SM00339">
    <property type="entry name" value="FH"/>
    <property type="match status" value="1"/>
</dbReference>
<reference evidence="10 11" key="1">
    <citation type="journal article" date="2023" name="Genes (Basel)">
        <title>Chromosome-Level Genome Assembly and Circadian Gene Repertoire of the Patagonia Blennie Eleginops maclovinus-The Closest Ancestral Proxy of Antarctic Cryonotothenioids.</title>
        <authorList>
            <person name="Cheng C.C."/>
            <person name="Rivera-Colon A.G."/>
            <person name="Minhas B.F."/>
            <person name="Wilson L."/>
            <person name="Rayamajhi N."/>
            <person name="Vargas-Chacoff L."/>
            <person name="Catchen J.M."/>
        </authorList>
    </citation>
    <scope>NUCLEOTIDE SEQUENCE [LARGE SCALE GENOMIC DNA]</scope>
    <source>
        <strain evidence="10">JMC-PN-2008</strain>
    </source>
</reference>
<dbReference type="InterPro" id="IPR001766">
    <property type="entry name" value="Fork_head_dom"/>
</dbReference>
<dbReference type="Pfam" id="PF00250">
    <property type="entry name" value="Forkhead"/>
    <property type="match status" value="1"/>
</dbReference>
<dbReference type="PROSITE" id="PS50039">
    <property type="entry name" value="FORK_HEAD_3"/>
    <property type="match status" value="1"/>
</dbReference>
<name>A0AAN8AV26_ELEMC</name>